<name>A0ABU6U2J7_9FABA</name>
<protein>
    <submittedName>
        <fullName evidence="2">Uncharacterized protein</fullName>
    </submittedName>
</protein>
<keyword evidence="3" id="KW-1185">Reference proteome</keyword>
<dbReference type="EMBL" id="JASCZI010120838">
    <property type="protein sequence ID" value="MED6155385.1"/>
    <property type="molecule type" value="Genomic_DNA"/>
</dbReference>
<evidence type="ECO:0000313" key="3">
    <source>
        <dbReference type="Proteomes" id="UP001341840"/>
    </source>
</evidence>
<sequence>MKLPNEEEINIKSKVRRRGSWWMVSVEFKIKLRGSGDDDANRGGCLLEDSHQEWMVFEIASVAALPDHRGGLAREKPSPLGDNGAAKGDSTTSSNETALEADRLEDGISETRCGNQRRLNNHSSYQELRLENLLPLLLEESVVLLLLFLE</sequence>
<comment type="caution">
    <text evidence="2">The sequence shown here is derived from an EMBL/GenBank/DDBJ whole genome shotgun (WGS) entry which is preliminary data.</text>
</comment>
<gene>
    <name evidence="2" type="ORF">PIB30_004817</name>
</gene>
<evidence type="ECO:0000313" key="2">
    <source>
        <dbReference type="EMBL" id="MED6155385.1"/>
    </source>
</evidence>
<dbReference type="Proteomes" id="UP001341840">
    <property type="component" value="Unassembled WGS sequence"/>
</dbReference>
<feature type="region of interest" description="Disordered" evidence="1">
    <location>
        <begin position="68"/>
        <end position="106"/>
    </location>
</feature>
<reference evidence="2 3" key="1">
    <citation type="journal article" date="2023" name="Plants (Basel)">
        <title>Bridging the Gap: Combining Genomics and Transcriptomics Approaches to Understand Stylosanthes scabra, an Orphan Legume from the Brazilian Caatinga.</title>
        <authorList>
            <person name="Ferreira-Neto J.R.C."/>
            <person name="da Silva M.D."/>
            <person name="Binneck E."/>
            <person name="de Melo N.F."/>
            <person name="da Silva R.H."/>
            <person name="de Melo A.L.T.M."/>
            <person name="Pandolfi V."/>
            <person name="Bustamante F.O."/>
            <person name="Brasileiro-Vidal A.C."/>
            <person name="Benko-Iseppon A.M."/>
        </authorList>
    </citation>
    <scope>NUCLEOTIDE SEQUENCE [LARGE SCALE GENOMIC DNA]</scope>
    <source>
        <tissue evidence="2">Leaves</tissue>
    </source>
</reference>
<organism evidence="2 3">
    <name type="scientific">Stylosanthes scabra</name>
    <dbReference type="NCBI Taxonomy" id="79078"/>
    <lineage>
        <taxon>Eukaryota</taxon>
        <taxon>Viridiplantae</taxon>
        <taxon>Streptophyta</taxon>
        <taxon>Embryophyta</taxon>
        <taxon>Tracheophyta</taxon>
        <taxon>Spermatophyta</taxon>
        <taxon>Magnoliopsida</taxon>
        <taxon>eudicotyledons</taxon>
        <taxon>Gunneridae</taxon>
        <taxon>Pentapetalae</taxon>
        <taxon>rosids</taxon>
        <taxon>fabids</taxon>
        <taxon>Fabales</taxon>
        <taxon>Fabaceae</taxon>
        <taxon>Papilionoideae</taxon>
        <taxon>50 kb inversion clade</taxon>
        <taxon>dalbergioids sensu lato</taxon>
        <taxon>Dalbergieae</taxon>
        <taxon>Pterocarpus clade</taxon>
        <taxon>Stylosanthes</taxon>
    </lineage>
</organism>
<evidence type="ECO:0000256" key="1">
    <source>
        <dbReference type="SAM" id="MobiDB-lite"/>
    </source>
</evidence>
<accession>A0ABU6U2J7</accession>
<feature type="compositionally biased region" description="Basic and acidic residues" evidence="1">
    <location>
        <begin position="68"/>
        <end position="77"/>
    </location>
</feature>
<proteinExistence type="predicted"/>